<accession>A0A919XUU1</accession>
<dbReference type="Gene3D" id="3.40.50.150">
    <property type="entry name" value="Vaccinia Virus protein VP39"/>
    <property type="match status" value="1"/>
</dbReference>
<dbReference type="Proteomes" id="UP000681162">
    <property type="component" value="Unassembled WGS sequence"/>
</dbReference>
<reference evidence="2 3" key="1">
    <citation type="submission" date="2021-03" db="EMBL/GenBank/DDBJ databases">
        <title>Antimicrobial resistance genes in bacteria isolated from Japanese honey, and their potential for conferring macrolide and lincosamide resistance in the American foulbrood pathogen Paenibacillus larvae.</title>
        <authorList>
            <person name="Okamoto M."/>
            <person name="Kumagai M."/>
            <person name="Kanamori H."/>
            <person name="Takamatsu D."/>
        </authorList>
    </citation>
    <scope>NUCLEOTIDE SEQUENCE [LARGE SCALE GENOMIC DNA]</scope>
    <source>
        <strain evidence="2 3">J41TS12</strain>
    </source>
</reference>
<dbReference type="CDD" id="cd02440">
    <property type="entry name" value="AdoMet_MTases"/>
    <property type="match status" value="1"/>
</dbReference>
<organism evidence="2 3">
    <name type="scientific">Paenibacillus antibioticophila</name>
    <dbReference type="NCBI Taxonomy" id="1274374"/>
    <lineage>
        <taxon>Bacteria</taxon>
        <taxon>Bacillati</taxon>
        <taxon>Bacillota</taxon>
        <taxon>Bacilli</taxon>
        <taxon>Bacillales</taxon>
        <taxon>Paenibacillaceae</taxon>
        <taxon>Paenibacillus</taxon>
    </lineage>
</organism>
<dbReference type="InterPro" id="IPR050210">
    <property type="entry name" value="tRNA_Adenine-N(6)_MTase"/>
</dbReference>
<proteinExistence type="predicted"/>
<dbReference type="RefSeq" id="WP_212943281.1">
    <property type="nucleotide sequence ID" value="NZ_BORR01000026.1"/>
</dbReference>
<comment type="caution">
    <text evidence="2">The sequence shown here is derived from an EMBL/GenBank/DDBJ whole genome shotgun (WGS) entry which is preliminary data.</text>
</comment>
<feature type="domain" description="Methyltransferase small" evidence="1">
    <location>
        <begin position="36"/>
        <end position="127"/>
    </location>
</feature>
<dbReference type="GO" id="GO:0008168">
    <property type="term" value="F:methyltransferase activity"/>
    <property type="evidence" value="ECO:0007669"/>
    <property type="project" value="UniProtKB-KW"/>
</dbReference>
<dbReference type="PANTHER" id="PTHR47739">
    <property type="entry name" value="TRNA1(VAL) (ADENINE(37)-N6)-METHYLTRANSFERASE"/>
    <property type="match status" value="1"/>
</dbReference>
<evidence type="ECO:0000313" key="3">
    <source>
        <dbReference type="Proteomes" id="UP000681162"/>
    </source>
</evidence>
<name>A0A919XUU1_9BACL</name>
<evidence type="ECO:0000259" key="1">
    <source>
        <dbReference type="Pfam" id="PF05175"/>
    </source>
</evidence>
<keyword evidence="2" id="KW-0489">Methyltransferase</keyword>
<keyword evidence="2" id="KW-0808">Transferase</keyword>
<dbReference type="InterPro" id="IPR029063">
    <property type="entry name" value="SAM-dependent_MTases_sf"/>
</dbReference>
<dbReference type="Pfam" id="PF05175">
    <property type="entry name" value="MTS"/>
    <property type="match status" value="1"/>
</dbReference>
<dbReference type="EMBL" id="BORR01000026">
    <property type="protein sequence ID" value="GIO39711.1"/>
    <property type="molecule type" value="Genomic_DNA"/>
</dbReference>
<dbReference type="InterPro" id="IPR007848">
    <property type="entry name" value="Small_mtfrase_dom"/>
</dbReference>
<protein>
    <submittedName>
        <fullName evidence="2">Methyltransferase</fullName>
    </submittedName>
</protein>
<dbReference type="SUPFAM" id="SSF53335">
    <property type="entry name" value="S-adenosyl-L-methionine-dependent methyltransferases"/>
    <property type="match status" value="1"/>
</dbReference>
<evidence type="ECO:0000313" key="2">
    <source>
        <dbReference type="EMBL" id="GIO39711.1"/>
    </source>
</evidence>
<sequence>MKNQVTIYEYERVDDLLTQQLRIIQSEEVFSFSMDAVLLARFASIPSKGKILDLCTGNGVVPLLLSTRTKASIEGIEIQPRLADMARRSVEMNGLTAQIAIREGDLRELYKEAGHGSYDAITVNPPYMPVYSGESKLNPHQAMARHEIHCNLEDVARAAMRLARPGAKVSMVHRPQRLGEIISLFRQYRLEPKLIRFVHPRADAEANMVLIEALRDGKPDVRILPPLIVYNEDGQYSPEIMQIYYGSEREEHDHSNSEEL</sequence>
<dbReference type="GO" id="GO:0032259">
    <property type="term" value="P:methylation"/>
    <property type="evidence" value="ECO:0007669"/>
    <property type="project" value="UniProtKB-KW"/>
</dbReference>
<dbReference type="PANTHER" id="PTHR47739:SF1">
    <property type="entry name" value="TRNA1(VAL) (ADENINE(37)-N6)-METHYLTRANSFERASE"/>
    <property type="match status" value="1"/>
</dbReference>
<dbReference type="AlphaFoldDB" id="A0A919XUU1"/>
<keyword evidence="3" id="KW-1185">Reference proteome</keyword>
<gene>
    <name evidence="2" type="ORF">J41TS12_45720</name>
</gene>